<reference evidence="2 3" key="1">
    <citation type="submission" date="2014-12" db="EMBL/GenBank/DDBJ databases">
        <title>Comparative genomics of the lactic acid bacteria isolated from the honey bee gut.</title>
        <authorList>
            <person name="Ellegaard K.M."/>
            <person name="Tamarit D."/>
            <person name="Javelind E."/>
            <person name="Olofsson T."/>
            <person name="Andersson S.G."/>
            <person name="Vasquez A."/>
        </authorList>
    </citation>
    <scope>NUCLEOTIDE SEQUENCE [LARGE SCALE GENOMIC DNA]</scope>
    <source>
        <strain evidence="2 3">Biut2</strain>
    </source>
</reference>
<dbReference type="AlphaFoldDB" id="A0A0F4LFF9"/>
<comment type="caution">
    <text evidence="2">The sequence shown here is derived from an EMBL/GenBank/DDBJ whole genome shotgun (WGS) entry which is preliminary data.</text>
</comment>
<dbReference type="EMBL" id="JXBY01000015">
    <property type="protein sequence ID" value="KJY56974.1"/>
    <property type="molecule type" value="Genomic_DNA"/>
</dbReference>
<dbReference type="Gene3D" id="3.40.50.720">
    <property type="entry name" value="NAD(P)-binding Rossmann-like Domain"/>
    <property type="match status" value="1"/>
</dbReference>
<dbReference type="OrthoDB" id="9803333at2"/>
<dbReference type="CDD" id="cd05233">
    <property type="entry name" value="SDR_c"/>
    <property type="match status" value="1"/>
</dbReference>
<evidence type="ECO:0000256" key="1">
    <source>
        <dbReference type="ARBA" id="ARBA00006484"/>
    </source>
</evidence>
<protein>
    <submittedName>
        <fullName evidence="2">3-oxoacyl-[acyl-carrier-protein] reductase</fullName>
    </submittedName>
</protein>
<dbReference type="PATRIC" id="fig|1218493.3.peg.653"/>
<name>A0A0F4LFF9_9LACO</name>
<dbReference type="SUPFAM" id="SSF51735">
    <property type="entry name" value="NAD(P)-binding Rossmann-fold domains"/>
    <property type="match status" value="1"/>
</dbReference>
<dbReference type="NCBIfam" id="NF047420">
    <property type="entry name" value="EF_P_mod_YmfI"/>
    <property type="match status" value="1"/>
</dbReference>
<dbReference type="HOGENOM" id="CLU_010194_1_3_9"/>
<dbReference type="PROSITE" id="PS00061">
    <property type="entry name" value="ADH_SHORT"/>
    <property type="match status" value="1"/>
</dbReference>
<evidence type="ECO:0000313" key="3">
    <source>
        <dbReference type="Proteomes" id="UP000033533"/>
    </source>
</evidence>
<dbReference type="GO" id="GO:0032787">
    <property type="term" value="P:monocarboxylic acid metabolic process"/>
    <property type="evidence" value="ECO:0007669"/>
    <property type="project" value="UniProtKB-ARBA"/>
</dbReference>
<organism evidence="2 3">
    <name type="scientific">Lactobacillus kullabergensis</name>
    <dbReference type="NCBI Taxonomy" id="1218493"/>
    <lineage>
        <taxon>Bacteria</taxon>
        <taxon>Bacillati</taxon>
        <taxon>Bacillota</taxon>
        <taxon>Bacilli</taxon>
        <taxon>Lactobacillales</taxon>
        <taxon>Lactobacillaceae</taxon>
        <taxon>Lactobacillus</taxon>
    </lineage>
</organism>
<dbReference type="Proteomes" id="UP000033533">
    <property type="component" value="Unassembled WGS sequence"/>
</dbReference>
<dbReference type="Pfam" id="PF00106">
    <property type="entry name" value="adh_short"/>
    <property type="match status" value="1"/>
</dbReference>
<dbReference type="InterPro" id="IPR036291">
    <property type="entry name" value="NAD(P)-bd_dom_sf"/>
</dbReference>
<dbReference type="InterPro" id="IPR020904">
    <property type="entry name" value="Sc_DH/Rdtase_CS"/>
</dbReference>
<dbReference type="InterPro" id="IPR050259">
    <property type="entry name" value="SDR"/>
</dbReference>
<gene>
    <name evidence="2" type="primary">fabG</name>
    <name evidence="2" type="ORF">JF76_06090</name>
</gene>
<dbReference type="RefSeq" id="WP_045927781.1">
    <property type="nucleotide sequence ID" value="NZ_JBHSZS010000023.1"/>
</dbReference>
<accession>A0A0F4LFF9</accession>
<proteinExistence type="inferred from homology"/>
<dbReference type="PRINTS" id="PR00081">
    <property type="entry name" value="GDHRDH"/>
</dbReference>
<comment type="similarity">
    <text evidence="1">Belongs to the short-chain dehydrogenases/reductases (SDR) family.</text>
</comment>
<dbReference type="InterPro" id="IPR002347">
    <property type="entry name" value="SDR_fam"/>
</dbReference>
<sequence>MQRALVFGATGGIGQAICADLANAGWSLYVHCSQNWQKAYTMAEGMSQKYPSQDFIPIKLDFLAKNDKLKEFVSELLPVNAVVFAQGVTDYNFVSSQNMTKIDEVLHINLITPIKLTGLLEPHLIKNDYSRIVYLGSVYGGSGSAMEAVYSSSKSGLERFAQAYSREVASANLTVNVLAPGAVNTSMNSILAPEAMEEVRGEIPVGRLAEGKDISYWVKTLLDVNSGYLTGQTIYVSGGWLI</sequence>
<dbReference type="STRING" id="1218493.JF76_06090"/>
<dbReference type="PANTHER" id="PTHR42879:SF2">
    <property type="entry name" value="3-OXOACYL-[ACYL-CARRIER-PROTEIN] REDUCTASE FABG"/>
    <property type="match status" value="1"/>
</dbReference>
<evidence type="ECO:0000313" key="2">
    <source>
        <dbReference type="EMBL" id="KJY56974.1"/>
    </source>
</evidence>
<dbReference type="PANTHER" id="PTHR42879">
    <property type="entry name" value="3-OXOACYL-(ACYL-CARRIER-PROTEIN) REDUCTASE"/>
    <property type="match status" value="1"/>
</dbReference>